<dbReference type="Pfam" id="PF15045">
    <property type="entry name" value="Clathrin_bdg"/>
    <property type="match status" value="1"/>
</dbReference>
<dbReference type="Ensembl" id="ENSVKKT00000000231.1">
    <property type="protein sequence ID" value="ENSVKKP00000000224.1"/>
    <property type="gene ID" value="ENSVKKG00000000216.1"/>
</dbReference>
<protein>
    <submittedName>
        <fullName evidence="2">Clathrin binding box of aftiphilin containing 1</fullName>
    </submittedName>
</protein>
<organism evidence="2 3">
    <name type="scientific">Varanus komodoensis</name>
    <name type="common">Komodo dragon</name>
    <dbReference type="NCBI Taxonomy" id="61221"/>
    <lineage>
        <taxon>Eukaryota</taxon>
        <taxon>Metazoa</taxon>
        <taxon>Chordata</taxon>
        <taxon>Craniata</taxon>
        <taxon>Vertebrata</taxon>
        <taxon>Euteleostomi</taxon>
        <taxon>Lepidosauria</taxon>
        <taxon>Squamata</taxon>
        <taxon>Bifurcata</taxon>
        <taxon>Unidentata</taxon>
        <taxon>Episquamata</taxon>
        <taxon>Toxicofera</taxon>
        <taxon>Anguimorpha</taxon>
        <taxon>Paleoanguimorpha</taxon>
        <taxon>Varanoidea</taxon>
        <taxon>Varanidae</taxon>
        <taxon>Varanus</taxon>
    </lineage>
</organism>
<sequence>MSPHCCHKRKMQGRNLVEGHNAVEISGQSVLKALSAEMCAISLRENMDGADVHHLSEKRDLDESLEVNMVQKSLPSKSGSERICEASLESPSDTSIAESNNSWGDFEGFSEVKMENLSNTPDSLEKSHEKQTDMNDAEVAAAHSTTSVRLLFSKASEHGRRETFANVPAKAVCSSEDIIKMSFPEVPVPQFLEQISSLEQVLDTKVEDANIPECTNKQPCTDSATLWKTLTHSSNPSALRSSWDESHYQENLLAVLGIDVHQKALLDGKDILDSGENIDSGVDKFSFGTCKGLIQTKLSVSPDPRQSQLFTYNLFLKKTPSGGNMQYITVPQKKRIFTTQNLRMKMFSSNIC</sequence>
<evidence type="ECO:0000259" key="1">
    <source>
        <dbReference type="Pfam" id="PF15045"/>
    </source>
</evidence>
<dbReference type="RefSeq" id="XP_044292518.1">
    <property type="nucleotide sequence ID" value="XM_044436583.1"/>
</dbReference>
<name>A0A8D2IGU8_VARKO</name>
<dbReference type="GO" id="GO:0030121">
    <property type="term" value="C:AP-1 adaptor complex"/>
    <property type="evidence" value="ECO:0007669"/>
    <property type="project" value="TreeGrafter"/>
</dbReference>
<dbReference type="PANTHER" id="PTHR16156:SF7">
    <property type="entry name" value="CLATHRIN BINDING BOX OF AFTIPHILIN CONTAINING 1"/>
    <property type="match status" value="1"/>
</dbReference>
<dbReference type="OrthoDB" id="9894316at2759"/>
<feature type="domain" description="Aftiphilin clathrin-binding box" evidence="1">
    <location>
        <begin position="223"/>
        <end position="297"/>
    </location>
</feature>
<evidence type="ECO:0000313" key="3">
    <source>
        <dbReference type="Proteomes" id="UP000694545"/>
    </source>
</evidence>
<dbReference type="CTD" id="122616"/>
<dbReference type="InterPro" id="IPR029205">
    <property type="entry name" value="Clathrin-bd"/>
</dbReference>
<dbReference type="RefSeq" id="XP_044292519.1">
    <property type="nucleotide sequence ID" value="XM_044436584.1"/>
</dbReference>
<dbReference type="KEGG" id="vko:123026683"/>
<dbReference type="InterPro" id="IPR046359">
    <property type="entry name" value="Aftin-like"/>
</dbReference>
<gene>
    <name evidence="2" type="primary">CLBA1</name>
</gene>
<dbReference type="GO" id="GO:0030276">
    <property type="term" value="F:clathrin binding"/>
    <property type="evidence" value="ECO:0007669"/>
    <property type="project" value="InterPro"/>
</dbReference>
<dbReference type="GO" id="GO:0032588">
    <property type="term" value="C:trans-Golgi network membrane"/>
    <property type="evidence" value="ECO:0007669"/>
    <property type="project" value="InterPro"/>
</dbReference>
<dbReference type="AlphaFoldDB" id="A0A8D2IGU8"/>
<accession>A0A8D2IGU8</accession>
<proteinExistence type="predicted"/>
<reference evidence="2" key="2">
    <citation type="submission" date="2025-09" db="UniProtKB">
        <authorList>
            <consortium name="Ensembl"/>
        </authorList>
    </citation>
    <scope>IDENTIFICATION</scope>
</reference>
<dbReference type="Proteomes" id="UP000694545">
    <property type="component" value="Unplaced"/>
</dbReference>
<reference evidence="2" key="1">
    <citation type="submission" date="2025-08" db="UniProtKB">
        <authorList>
            <consortium name="Ensembl"/>
        </authorList>
    </citation>
    <scope>IDENTIFICATION</scope>
</reference>
<keyword evidence="3" id="KW-1185">Reference proteome</keyword>
<dbReference type="PANTHER" id="PTHR16156">
    <property type="entry name" value="AFTIPHILIN A-RELATED"/>
    <property type="match status" value="1"/>
</dbReference>
<evidence type="ECO:0000313" key="2">
    <source>
        <dbReference type="Ensembl" id="ENSVKKP00000000224.1"/>
    </source>
</evidence>
<dbReference type="GeneID" id="123026683"/>
<dbReference type="OMA" id="WSESHCQ"/>